<gene>
    <name evidence="6" type="ORF">FIBSPDRAFT_936634</name>
</gene>
<proteinExistence type="inferred from homology"/>
<feature type="compositionally biased region" description="Basic and acidic residues" evidence="4">
    <location>
        <begin position="116"/>
        <end position="127"/>
    </location>
</feature>
<evidence type="ECO:0000259" key="5">
    <source>
        <dbReference type="PROSITE" id="PS51673"/>
    </source>
</evidence>
<evidence type="ECO:0000256" key="3">
    <source>
        <dbReference type="ARBA" id="ARBA00022840"/>
    </source>
</evidence>
<evidence type="ECO:0000256" key="2">
    <source>
        <dbReference type="ARBA" id="ARBA00022741"/>
    </source>
</evidence>
<keyword evidence="7" id="KW-1185">Reference proteome</keyword>
<dbReference type="NCBIfam" id="NF040713">
    <property type="entry name" value="ZapE"/>
    <property type="match status" value="1"/>
</dbReference>
<feature type="compositionally biased region" description="Acidic residues" evidence="4">
    <location>
        <begin position="37"/>
        <end position="49"/>
    </location>
</feature>
<evidence type="ECO:0000256" key="1">
    <source>
        <dbReference type="ARBA" id="ARBA00010322"/>
    </source>
</evidence>
<accession>A0A166BSE8</accession>
<dbReference type="SUPFAM" id="SSF52540">
    <property type="entry name" value="P-loop containing nucleoside triphosphate hydrolases"/>
    <property type="match status" value="1"/>
</dbReference>
<keyword evidence="2" id="KW-0547">Nucleotide-binding</keyword>
<protein>
    <recommendedName>
        <fullName evidence="5">SUZ domain-containing protein</fullName>
    </recommendedName>
</protein>
<dbReference type="Proteomes" id="UP000076532">
    <property type="component" value="Unassembled WGS sequence"/>
</dbReference>
<feature type="compositionally biased region" description="Basic and acidic residues" evidence="4">
    <location>
        <begin position="1"/>
        <end position="11"/>
    </location>
</feature>
<feature type="compositionally biased region" description="Polar residues" evidence="4">
    <location>
        <begin position="172"/>
        <end position="184"/>
    </location>
</feature>
<dbReference type="InterPro" id="IPR005654">
    <property type="entry name" value="ATPase_AFG1-like"/>
</dbReference>
<feature type="region of interest" description="Disordered" evidence="4">
    <location>
        <begin position="211"/>
        <end position="231"/>
    </location>
</feature>
<reference evidence="6 7" key="1">
    <citation type="journal article" date="2016" name="Mol. Biol. Evol.">
        <title>Comparative Genomics of Early-Diverging Mushroom-Forming Fungi Provides Insights into the Origins of Lignocellulose Decay Capabilities.</title>
        <authorList>
            <person name="Nagy L.G."/>
            <person name="Riley R."/>
            <person name="Tritt A."/>
            <person name="Adam C."/>
            <person name="Daum C."/>
            <person name="Floudas D."/>
            <person name="Sun H."/>
            <person name="Yadav J.S."/>
            <person name="Pangilinan J."/>
            <person name="Larsson K.H."/>
            <person name="Matsuura K."/>
            <person name="Barry K."/>
            <person name="Labutti K."/>
            <person name="Kuo R."/>
            <person name="Ohm R.A."/>
            <person name="Bhattacharya S.S."/>
            <person name="Shirouzu T."/>
            <person name="Yoshinaga Y."/>
            <person name="Martin F.M."/>
            <person name="Grigoriev I.V."/>
            <person name="Hibbett D.S."/>
        </authorList>
    </citation>
    <scope>NUCLEOTIDE SEQUENCE [LARGE SCALE GENOMIC DNA]</scope>
    <source>
        <strain evidence="6 7">CBS 109695</strain>
    </source>
</reference>
<dbReference type="EMBL" id="KV417640">
    <property type="protein sequence ID" value="KZP12926.1"/>
    <property type="molecule type" value="Genomic_DNA"/>
</dbReference>
<name>A0A166BSE8_9AGAM</name>
<evidence type="ECO:0000256" key="4">
    <source>
        <dbReference type="SAM" id="MobiDB-lite"/>
    </source>
</evidence>
<dbReference type="PANTHER" id="PTHR12169">
    <property type="entry name" value="ATPASE N2B"/>
    <property type="match status" value="1"/>
</dbReference>
<dbReference type="OrthoDB" id="548867at2759"/>
<dbReference type="GO" id="GO:0005524">
    <property type="term" value="F:ATP binding"/>
    <property type="evidence" value="ECO:0007669"/>
    <property type="project" value="UniProtKB-KW"/>
</dbReference>
<feature type="region of interest" description="Disordered" evidence="4">
    <location>
        <begin position="1"/>
        <end position="188"/>
    </location>
</feature>
<dbReference type="GO" id="GO:0005739">
    <property type="term" value="C:mitochondrion"/>
    <property type="evidence" value="ECO:0007669"/>
    <property type="project" value="TreeGrafter"/>
</dbReference>
<sequence length="659" mass="71598">MTTIRTERATDPWDQPSAAGGSANILRRSTTAQVVPDDWDNDDEDEEPQDNQKIWEDANTRAPMPELVISSSSATPTSAPLPPSTIFQPQLRILKRPSASTNSSASSASQTPTETLSEREARYDAARQRIFGGDSEKEKGSRKGSGASGGEKGKKGSLDAGAGVGVTRNPIGPSSASHDGQTSKGFKRRRSLELVSAASFAFDSLLDRSPQHATFSPGPPPPTSHWPSTNHNHHLEPSWVSWRERQTMSRSSIHAAYKSLLERGRLSTNAGQAALVDRLATLQSSLAHTDAPQTPHNGVYIYGAVGTGKSRIADLFAATMPAQVTTRRIHFHEFMMDIHMRLHRARSQASYAGDPLVQIGLEVRNESRVLCFDEFQVTDIADAMILKRLFGAIWNSGGVMVATSNRHPTSLYDNGLNRSLFVPFIEELQEKCEVWKLEGNQDYRMATSGQARQTVFFTNSDKFQGSLALALDDASLEPMAIPVMMNRALHVQAARVGESGALVVQSAFSALCEANLGSADYSALCKATRTIYLSGLRQFRADEFDFVRRFITLIDLAYESKTRVVCLSQVPLFQVFSNIVPPPSAGIQKRLEDMSVRGEGGSSSGMMSTFFGEMEWSATGLEGASLASGGAGETDVRFAVGRAVSRLFEMGSNGYGVDD</sequence>
<organism evidence="6 7">
    <name type="scientific">Athelia psychrophila</name>
    <dbReference type="NCBI Taxonomy" id="1759441"/>
    <lineage>
        <taxon>Eukaryota</taxon>
        <taxon>Fungi</taxon>
        <taxon>Dikarya</taxon>
        <taxon>Basidiomycota</taxon>
        <taxon>Agaricomycotina</taxon>
        <taxon>Agaricomycetes</taxon>
        <taxon>Agaricomycetidae</taxon>
        <taxon>Atheliales</taxon>
        <taxon>Atheliaceae</taxon>
        <taxon>Athelia</taxon>
    </lineage>
</organism>
<keyword evidence="3" id="KW-0067">ATP-binding</keyword>
<dbReference type="Pfam" id="PF12752">
    <property type="entry name" value="SUZ"/>
    <property type="match status" value="1"/>
</dbReference>
<feature type="compositionally biased region" description="Low complexity" evidence="4">
    <location>
        <begin position="98"/>
        <end position="109"/>
    </location>
</feature>
<dbReference type="PANTHER" id="PTHR12169:SF6">
    <property type="entry name" value="AFG1-LIKE ATPASE"/>
    <property type="match status" value="1"/>
</dbReference>
<dbReference type="Gene3D" id="3.40.50.300">
    <property type="entry name" value="P-loop containing nucleotide triphosphate hydrolases"/>
    <property type="match status" value="1"/>
</dbReference>
<dbReference type="GO" id="GO:0016887">
    <property type="term" value="F:ATP hydrolysis activity"/>
    <property type="evidence" value="ECO:0007669"/>
    <property type="project" value="InterPro"/>
</dbReference>
<evidence type="ECO:0000313" key="7">
    <source>
        <dbReference type="Proteomes" id="UP000076532"/>
    </source>
</evidence>
<dbReference type="AlphaFoldDB" id="A0A166BSE8"/>
<dbReference type="InterPro" id="IPR024771">
    <property type="entry name" value="SUZ"/>
</dbReference>
<evidence type="ECO:0000313" key="6">
    <source>
        <dbReference type="EMBL" id="KZP12926.1"/>
    </source>
</evidence>
<feature type="domain" description="SUZ" evidence="5">
    <location>
        <begin position="63"/>
        <end position="135"/>
    </location>
</feature>
<dbReference type="InterPro" id="IPR027417">
    <property type="entry name" value="P-loop_NTPase"/>
</dbReference>
<dbReference type="Pfam" id="PF03969">
    <property type="entry name" value="AFG1_ATPase"/>
    <property type="match status" value="1"/>
</dbReference>
<dbReference type="PROSITE" id="PS51673">
    <property type="entry name" value="SUZ"/>
    <property type="match status" value="1"/>
</dbReference>
<comment type="similarity">
    <text evidence="1">Belongs to the AFG1 ATPase family.</text>
</comment>